<protein>
    <submittedName>
        <fullName evidence="1">Trafficking protein particle complex subunit 4</fullName>
    </submittedName>
</protein>
<sequence length="89" mass="9916">MGNSTRQQAAGIKHIEAHDMRLDCFQSPTGIKFVLVTDKSDGAQTAEATLIGVYQLYSTYVLSTPFYNPEMPIRSDLFDHHLSVLLSKV</sequence>
<accession>A0ACC1HPC9</accession>
<keyword evidence="2" id="KW-1185">Reference proteome</keyword>
<comment type="caution">
    <text evidence="1">The sequence shown here is derived from an EMBL/GenBank/DDBJ whole genome shotgun (WGS) entry which is preliminary data.</text>
</comment>
<name>A0ACC1HPC9_9FUNG</name>
<dbReference type="Proteomes" id="UP001145114">
    <property type="component" value="Unassembled WGS sequence"/>
</dbReference>
<evidence type="ECO:0000313" key="1">
    <source>
        <dbReference type="EMBL" id="KAJ1678156.1"/>
    </source>
</evidence>
<reference evidence="1" key="1">
    <citation type="submission" date="2022-06" db="EMBL/GenBank/DDBJ databases">
        <title>Phylogenomic reconstructions and comparative analyses of Kickxellomycotina fungi.</title>
        <authorList>
            <person name="Reynolds N.K."/>
            <person name="Stajich J.E."/>
            <person name="Barry K."/>
            <person name="Grigoriev I.V."/>
            <person name="Crous P."/>
            <person name="Smith M.E."/>
        </authorList>
    </citation>
    <scope>NUCLEOTIDE SEQUENCE</scope>
    <source>
        <strain evidence="1">RSA 2271</strain>
    </source>
</reference>
<proteinExistence type="predicted"/>
<evidence type="ECO:0000313" key="2">
    <source>
        <dbReference type="Proteomes" id="UP001145114"/>
    </source>
</evidence>
<dbReference type="EMBL" id="JAMZIH010001480">
    <property type="protein sequence ID" value="KAJ1678156.1"/>
    <property type="molecule type" value="Genomic_DNA"/>
</dbReference>
<organism evidence="1 2">
    <name type="scientific">Spiromyces aspiralis</name>
    <dbReference type="NCBI Taxonomy" id="68401"/>
    <lineage>
        <taxon>Eukaryota</taxon>
        <taxon>Fungi</taxon>
        <taxon>Fungi incertae sedis</taxon>
        <taxon>Zoopagomycota</taxon>
        <taxon>Kickxellomycotina</taxon>
        <taxon>Kickxellomycetes</taxon>
        <taxon>Kickxellales</taxon>
        <taxon>Kickxellaceae</taxon>
        <taxon>Spiromyces</taxon>
    </lineage>
</organism>
<gene>
    <name evidence="1" type="primary">TRAPPC4</name>
    <name evidence="1" type="ORF">EV182_004656</name>
</gene>